<feature type="compositionally biased region" description="Basic and acidic residues" evidence="1">
    <location>
        <begin position="273"/>
        <end position="285"/>
    </location>
</feature>
<dbReference type="OrthoDB" id="7605005at2"/>
<gene>
    <name evidence="2" type="ORF">C8J28_11947</name>
</gene>
<dbReference type="RefSeq" id="WP_108222096.1">
    <property type="nucleotide sequence ID" value="NZ_CP090024.1"/>
</dbReference>
<name>A0A2T5JUQ3_9RHOB</name>
<dbReference type="Proteomes" id="UP000244060">
    <property type="component" value="Unassembled WGS sequence"/>
</dbReference>
<keyword evidence="3" id="KW-1185">Reference proteome</keyword>
<dbReference type="AlphaFoldDB" id="A0A2T5JUQ3"/>
<evidence type="ECO:0000256" key="1">
    <source>
        <dbReference type="SAM" id="MobiDB-lite"/>
    </source>
</evidence>
<evidence type="ECO:0000313" key="2">
    <source>
        <dbReference type="EMBL" id="PTR13882.1"/>
    </source>
</evidence>
<protein>
    <submittedName>
        <fullName evidence="2">Uncharacterized protein</fullName>
    </submittedName>
</protein>
<organism evidence="2 3">
    <name type="scientific">Cereibacter azotoformans</name>
    <dbReference type="NCBI Taxonomy" id="43057"/>
    <lineage>
        <taxon>Bacteria</taxon>
        <taxon>Pseudomonadati</taxon>
        <taxon>Pseudomonadota</taxon>
        <taxon>Alphaproteobacteria</taxon>
        <taxon>Rhodobacterales</taxon>
        <taxon>Paracoccaceae</taxon>
        <taxon>Cereibacter</taxon>
    </lineage>
</organism>
<accession>A0A2T5JUQ3</accession>
<comment type="caution">
    <text evidence="2">The sequence shown here is derived from an EMBL/GenBank/DDBJ whole genome shotgun (WGS) entry which is preliminary data.</text>
</comment>
<proteinExistence type="predicted"/>
<evidence type="ECO:0000313" key="3">
    <source>
        <dbReference type="Proteomes" id="UP000244060"/>
    </source>
</evidence>
<reference evidence="2 3" key="1">
    <citation type="submission" date="2018-04" db="EMBL/GenBank/DDBJ databases">
        <title>Genomic Encyclopedia of Type Strains, Phase III (KMG-III): the genomes of soil and plant-associated and newly described type strains.</title>
        <authorList>
            <person name="Whitman W."/>
        </authorList>
    </citation>
    <scope>NUCLEOTIDE SEQUENCE [LARGE SCALE GENOMIC DNA]</scope>
    <source>
        <strain evidence="2 3">KA25</strain>
    </source>
</reference>
<feature type="region of interest" description="Disordered" evidence="1">
    <location>
        <begin position="257"/>
        <end position="285"/>
    </location>
</feature>
<sequence length="377" mass="40733">MERKAQALAEAKNGVVTPLYFDRQVIRAEDLTLDRRSHDRELARMRRLLHGWGVVAGLIPVIGRDDSLTLSAGYGITRTGDEIYLTEALTVPDITGRVWGCCGPGPLSCEVVDPDERRRRAGAADLETVTAWLVARPAEEEGSLRPGVAEGCGHPANRLRPSRACDVVSIELLCALPPSFAVPAAACDALAPFFCAAPPEMLPMPAEPPPEDNLLVLGRILAGAEGSRFQPLDRRAVLPLSVVQDWLQACICPLTVPRPAEPPTEPGEVVVEPPDRRPPDRRPPVFDRPFDDFRGVLVANGFRLAEVLPPERLRIPDLVTDVSIRDKLAAEGIATPAAFLEADEAQLAATLGRTVAQITEMKAELADLAVFARGPGF</sequence>
<dbReference type="EMBL" id="QAOT01000019">
    <property type="protein sequence ID" value="PTR13882.1"/>
    <property type="molecule type" value="Genomic_DNA"/>
</dbReference>